<comment type="caution">
    <text evidence="2">The sequence shown here is derived from an EMBL/GenBank/DDBJ whole genome shotgun (WGS) entry which is preliminary data.</text>
</comment>
<feature type="chain" id="PRO_5039325047" description="Peptidase inhibitor family I36" evidence="1">
    <location>
        <begin position="32"/>
        <end position="91"/>
    </location>
</feature>
<evidence type="ECO:0008006" key="4">
    <source>
        <dbReference type="Google" id="ProtNLM"/>
    </source>
</evidence>
<dbReference type="AlphaFoldDB" id="A0A561ET40"/>
<feature type="signal peptide" evidence="1">
    <location>
        <begin position="1"/>
        <end position="31"/>
    </location>
</feature>
<dbReference type="RefSeq" id="WP_211785819.1">
    <property type="nucleotide sequence ID" value="NZ_BAAABR010000031.1"/>
</dbReference>
<keyword evidence="3" id="KW-1185">Reference proteome</keyword>
<name>A0A561ET40_9ACTN</name>
<sequence>MRVLLDRLRSFSCTAALLAAALIPSVPPAAAAAPAPLQVYGAWQCSDDACTWGTVRDMADFDHNNHWLIDRGKAAPPSTWWCSASSSRSSC</sequence>
<proteinExistence type="predicted"/>
<dbReference type="Proteomes" id="UP000318416">
    <property type="component" value="Unassembled WGS sequence"/>
</dbReference>
<dbReference type="EMBL" id="VIVR01000001">
    <property type="protein sequence ID" value="TWE18757.1"/>
    <property type="molecule type" value="Genomic_DNA"/>
</dbReference>
<protein>
    <recommendedName>
        <fullName evidence="4">Peptidase inhibitor family I36</fullName>
    </recommendedName>
</protein>
<evidence type="ECO:0000313" key="3">
    <source>
        <dbReference type="Proteomes" id="UP000318416"/>
    </source>
</evidence>
<organism evidence="2 3">
    <name type="scientific">Kitasatospora atroaurantiaca</name>
    <dbReference type="NCBI Taxonomy" id="285545"/>
    <lineage>
        <taxon>Bacteria</taxon>
        <taxon>Bacillati</taxon>
        <taxon>Actinomycetota</taxon>
        <taxon>Actinomycetes</taxon>
        <taxon>Kitasatosporales</taxon>
        <taxon>Streptomycetaceae</taxon>
        <taxon>Kitasatospora</taxon>
    </lineage>
</organism>
<gene>
    <name evidence="2" type="ORF">FB465_3846</name>
</gene>
<reference evidence="2 3" key="1">
    <citation type="submission" date="2019-06" db="EMBL/GenBank/DDBJ databases">
        <title>Sequencing the genomes of 1000 actinobacteria strains.</title>
        <authorList>
            <person name="Klenk H.-P."/>
        </authorList>
    </citation>
    <scope>NUCLEOTIDE SEQUENCE [LARGE SCALE GENOMIC DNA]</scope>
    <source>
        <strain evidence="2 3">DSM 41649</strain>
    </source>
</reference>
<evidence type="ECO:0000256" key="1">
    <source>
        <dbReference type="SAM" id="SignalP"/>
    </source>
</evidence>
<evidence type="ECO:0000313" key="2">
    <source>
        <dbReference type="EMBL" id="TWE18757.1"/>
    </source>
</evidence>
<accession>A0A561ET40</accession>
<keyword evidence="1" id="KW-0732">Signal</keyword>